<evidence type="ECO:0000256" key="2">
    <source>
        <dbReference type="ARBA" id="ARBA00009525"/>
    </source>
</evidence>
<feature type="compositionally biased region" description="Low complexity" evidence="6">
    <location>
        <begin position="944"/>
        <end position="957"/>
    </location>
</feature>
<dbReference type="InterPro" id="IPR004583">
    <property type="entry name" value="DNA_repair_Rad4"/>
</dbReference>
<feature type="region of interest" description="Disordered" evidence="6">
    <location>
        <begin position="358"/>
        <end position="377"/>
    </location>
</feature>
<keyword evidence="11" id="KW-1185">Reference proteome</keyword>
<dbReference type="GO" id="GO:0006298">
    <property type="term" value="P:mismatch repair"/>
    <property type="evidence" value="ECO:0007669"/>
    <property type="project" value="TreeGrafter"/>
</dbReference>
<protein>
    <recommendedName>
        <fullName evidence="12">Rad4-domain-containing protein</fullName>
    </recommendedName>
</protein>
<evidence type="ECO:0000256" key="6">
    <source>
        <dbReference type="SAM" id="MobiDB-lite"/>
    </source>
</evidence>
<dbReference type="Gene3D" id="3.30.70.2460">
    <property type="entry name" value="Rad4, beta-hairpin domain BHD3"/>
    <property type="match status" value="1"/>
</dbReference>
<feature type="compositionally biased region" description="Basic and acidic residues" evidence="6">
    <location>
        <begin position="974"/>
        <end position="985"/>
    </location>
</feature>
<name>A0AAW0B8C6_9AGAR</name>
<dbReference type="GO" id="GO:0005737">
    <property type="term" value="C:cytoplasm"/>
    <property type="evidence" value="ECO:0007669"/>
    <property type="project" value="TreeGrafter"/>
</dbReference>
<evidence type="ECO:0000256" key="1">
    <source>
        <dbReference type="ARBA" id="ARBA00004123"/>
    </source>
</evidence>
<dbReference type="EMBL" id="JAWWNJ010000037">
    <property type="protein sequence ID" value="KAK7022122.1"/>
    <property type="molecule type" value="Genomic_DNA"/>
</dbReference>
<feature type="compositionally biased region" description="Basic and acidic residues" evidence="6">
    <location>
        <begin position="231"/>
        <end position="241"/>
    </location>
</feature>
<feature type="compositionally biased region" description="Polar residues" evidence="6">
    <location>
        <begin position="358"/>
        <end position="369"/>
    </location>
</feature>
<gene>
    <name evidence="10" type="ORF">R3P38DRAFT_2959496</name>
</gene>
<dbReference type="InterPro" id="IPR038765">
    <property type="entry name" value="Papain-like_cys_pep_sf"/>
</dbReference>
<feature type="compositionally biased region" description="Polar residues" evidence="6">
    <location>
        <begin position="298"/>
        <end position="308"/>
    </location>
</feature>
<evidence type="ECO:0000313" key="11">
    <source>
        <dbReference type="Proteomes" id="UP001362999"/>
    </source>
</evidence>
<feature type="region of interest" description="Disordered" evidence="6">
    <location>
        <begin position="851"/>
        <end position="985"/>
    </location>
</feature>
<evidence type="ECO:0000256" key="5">
    <source>
        <dbReference type="ARBA" id="ARBA00023242"/>
    </source>
</evidence>
<dbReference type="SMART" id="SM01031">
    <property type="entry name" value="BHD_2"/>
    <property type="match status" value="1"/>
</dbReference>
<evidence type="ECO:0000259" key="8">
    <source>
        <dbReference type="SMART" id="SM01031"/>
    </source>
</evidence>
<evidence type="ECO:0000259" key="9">
    <source>
        <dbReference type="SMART" id="SM01032"/>
    </source>
</evidence>
<feature type="domain" description="Rad4 beta-hairpin" evidence="8">
    <location>
        <begin position="516"/>
        <end position="598"/>
    </location>
</feature>
<feature type="domain" description="Rad4 beta-hairpin" evidence="9">
    <location>
        <begin position="605"/>
        <end position="679"/>
    </location>
</feature>
<feature type="compositionally biased region" description="Acidic residues" evidence="6">
    <location>
        <begin position="916"/>
        <end position="935"/>
    </location>
</feature>
<feature type="compositionally biased region" description="Polar residues" evidence="6">
    <location>
        <begin position="875"/>
        <end position="895"/>
    </location>
</feature>
<dbReference type="GO" id="GO:0003684">
    <property type="term" value="F:damaged DNA binding"/>
    <property type="evidence" value="ECO:0007669"/>
    <property type="project" value="InterPro"/>
</dbReference>
<dbReference type="FunFam" id="3.30.70.2460:FF:000001">
    <property type="entry name" value="DNA repair protein Rad4 family"/>
    <property type="match status" value="1"/>
</dbReference>
<dbReference type="GO" id="GO:0003697">
    <property type="term" value="F:single-stranded DNA binding"/>
    <property type="evidence" value="ECO:0007669"/>
    <property type="project" value="TreeGrafter"/>
</dbReference>
<feature type="region of interest" description="Disordered" evidence="6">
    <location>
        <begin position="771"/>
        <end position="792"/>
    </location>
</feature>
<dbReference type="Pfam" id="PF03835">
    <property type="entry name" value="Rad4"/>
    <property type="match status" value="1"/>
</dbReference>
<dbReference type="Gene3D" id="2.20.20.110">
    <property type="entry name" value="Rad4, beta-hairpin domain BHD1"/>
    <property type="match status" value="1"/>
</dbReference>
<sequence>MSANGLDESDSEGEWEEILVPEQEQALEITITTRQAQPKKSQSTAADRLLRTNCHKLHTLALLTNGWVRNKWINDRLLQARLLSLTPLSLQTSFAMIHKSRVPDQHKRGRMFETATNNLVFWWTREFFDVTFEGHLRNRTFEAVAKSMTLMDELPDTETLQEVLDDEGELIKGPKSLMKHTLMQKGSRDTSAQLFTALCRALNIPARLVVSLQSLPWQSGKPKPNYKAKRKAEESGEDVKGKGKAKAKPDSGTFTGEGQRLDGGDVSEKSEKARGKEKAQPKIKLRNSRPQGNVLGSEASSSTSQPDPVTTPPVFWTEVFSRPDGRWFPVDPVRGTVNQTHAFDPSFTNAYGGPSTAGPTSAYARNSSGAPPPSAKAISKTRMDNRMVYVLAFEEDGYARDVTQRYARQYAAKVAKLQGGSKERRGGRAEWWDLVVEGVRRPYRLHRDDVEDAELNAAQLHEGMPTTMSGFKDHPVYVLVRHLNSTQTIHPPPPQTRELGKFRGEPVYPRSAVVSLKTAENWMRSEGRQIKEGEQPLRWGKMRASTIGRMREMEIMREGLRDRAEAAGIGGLGAKKIGEEEVMQGLYAWSQTELYVPDPIVDGVIPKNNFGNIDLYTPSMLPAGAVHLPFKGITKIAKQLGFDYAEAVTGFEFKSRRATPITKGIVVATENESAVLEAYWEAQHDAAEKARAKKREQVLKRWQRLVHGLRIRRDLQDEYKDRQPVDAGELGEDVAILPGLAAGGGGFVEGADDVVQAYQLPRYQHVNLPIHPGLGDSSAGPSGAVSESEAGAEQVTHNLETMAVEDVEEDVGMEEVPLAQESGKKLKSMAELAEETTARLRKEFAKHDNGVDDDVEMLPLPAPSISPAAGKTNIKKAQQAKSTRAPSARNQTRTKGTGAPVARRPSVRKRRRKEDSESESDLSDDENEDEDEDEPSPAKRVKANHAAAAPTPTTGRTLRPRRTKTQAELDEEAQQERAYRRAVRD</sequence>
<feature type="compositionally biased region" description="Basic and acidic residues" evidence="6">
    <location>
        <begin position="259"/>
        <end position="280"/>
    </location>
</feature>
<dbReference type="GO" id="GO:0000111">
    <property type="term" value="C:nucleotide-excision repair factor 2 complex"/>
    <property type="evidence" value="ECO:0007669"/>
    <property type="project" value="TreeGrafter"/>
</dbReference>
<evidence type="ECO:0000256" key="4">
    <source>
        <dbReference type="ARBA" id="ARBA00023204"/>
    </source>
</evidence>
<dbReference type="SMART" id="SM01032">
    <property type="entry name" value="BHD_3"/>
    <property type="match status" value="1"/>
</dbReference>
<dbReference type="InterPro" id="IPR042488">
    <property type="entry name" value="Rad4_BHD3_sf"/>
</dbReference>
<feature type="region of interest" description="Disordered" evidence="6">
    <location>
        <begin position="219"/>
        <end position="314"/>
    </location>
</feature>
<evidence type="ECO:0000313" key="10">
    <source>
        <dbReference type="EMBL" id="KAK7022122.1"/>
    </source>
</evidence>
<dbReference type="SUPFAM" id="SSF54001">
    <property type="entry name" value="Cysteine proteinases"/>
    <property type="match status" value="1"/>
</dbReference>
<dbReference type="Pfam" id="PF10405">
    <property type="entry name" value="BHD_3"/>
    <property type="match status" value="1"/>
</dbReference>
<evidence type="ECO:0000256" key="3">
    <source>
        <dbReference type="ARBA" id="ARBA00022763"/>
    </source>
</evidence>
<dbReference type="Proteomes" id="UP001362999">
    <property type="component" value="Unassembled WGS sequence"/>
</dbReference>
<organism evidence="10 11">
    <name type="scientific">Favolaschia claudopus</name>
    <dbReference type="NCBI Taxonomy" id="2862362"/>
    <lineage>
        <taxon>Eukaryota</taxon>
        <taxon>Fungi</taxon>
        <taxon>Dikarya</taxon>
        <taxon>Basidiomycota</taxon>
        <taxon>Agaricomycotina</taxon>
        <taxon>Agaricomycetes</taxon>
        <taxon>Agaricomycetidae</taxon>
        <taxon>Agaricales</taxon>
        <taxon>Marasmiineae</taxon>
        <taxon>Mycenaceae</taxon>
        <taxon>Favolaschia</taxon>
    </lineage>
</organism>
<dbReference type="Pfam" id="PF10404">
    <property type="entry name" value="BHD_2"/>
    <property type="match status" value="1"/>
</dbReference>
<dbReference type="InterPro" id="IPR018328">
    <property type="entry name" value="Rad4_beta-hairpin_dom3"/>
</dbReference>
<keyword evidence="4" id="KW-0234">DNA repair</keyword>
<dbReference type="AlphaFoldDB" id="A0AAW0B8C6"/>
<reference evidence="10 11" key="1">
    <citation type="journal article" date="2024" name="J Genomics">
        <title>Draft genome sequencing and assembly of Favolaschia claudopus CIRM-BRFM 2984 isolated from oak limbs.</title>
        <authorList>
            <person name="Navarro D."/>
            <person name="Drula E."/>
            <person name="Chaduli D."/>
            <person name="Cazenave R."/>
            <person name="Ahrendt S."/>
            <person name="Wang J."/>
            <person name="Lipzen A."/>
            <person name="Daum C."/>
            <person name="Barry K."/>
            <person name="Grigoriev I.V."/>
            <person name="Favel A."/>
            <person name="Rosso M.N."/>
            <person name="Martin F."/>
        </authorList>
    </citation>
    <scope>NUCLEOTIDE SEQUENCE [LARGE SCALE GENOMIC DNA]</scope>
    <source>
        <strain evidence="10 11">CIRM-BRFM 2984</strain>
    </source>
</reference>
<dbReference type="Pfam" id="PF10403">
    <property type="entry name" value="BHD_1"/>
    <property type="match status" value="1"/>
</dbReference>
<dbReference type="InterPro" id="IPR018326">
    <property type="entry name" value="Rad4_beta-hairpin_dom1"/>
</dbReference>
<feature type="domain" description="Rad4 beta-hairpin" evidence="7">
    <location>
        <begin position="460"/>
        <end position="514"/>
    </location>
</feature>
<evidence type="ECO:0000259" key="7">
    <source>
        <dbReference type="SMART" id="SM01030"/>
    </source>
</evidence>
<dbReference type="InterPro" id="IPR036985">
    <property type="entry name" value="Transglutaminase-like_sf"/>
</dbReference>
<dbReference type="SMART" id="SM01030">
    <property type="entry name" value="BHD_1"/>
    <property type="match status" value="1"/>
</dbReference>
<dbReference type="InterPro" id="IPR018325">
    <property type="entry name" value="Rad4/PNGase_transGLS-fold"/>
</dbReference>
<dbReference type="GO" id="GO:0006289">
    <property type="term" value="P:nucleotide-excision repair"/>
    <property type="evidence" value="ECO:0007669"/>
    <property type="project" value="InterPro"/>
</dbReference>
<accession>A0AAW0B8C6</accession>
<proteinExistence type="inferred from homology"/>
<dbReference type="GO" id="GO:0071942">
    <property type="term" value="C:XPC complex"/>
    <property type="evidence" value="ECO:0007669"/>
    <property type="project" value="TreeGrafter"/>
</dbReference>
<dbReference type="PANTHER" id="PTHR12135">
    <property type="entry name" value="DNA REPAIR PROTEIN XP-C / RAD4"/>
    <property type="match status" value="1"/>
</dbReference>
<comment type="similarity">
    <text evidence="2">Belongs to the XPC family.</text>
</comment>
<keyword evidence="3" id="KW-0227">DNA damage</keyword>
<dbReference type="InterPro" id="IPR018327">
    <property type="entry name" value="BHD_2"/>
</dbReference>
<dbReference type="PANTHER" id="PTHR12135:SF0">
    <property type="entry name" value="DNA REPAIR PROTEIN COMPLEMENTING XP-C CELLS"/>
    <property type="match status" value="1"/>
</dbReference>
<comment type="caution">
    <text evidence="10">The sequence shown here is derived from an EMBL/GenBank/DDBJ whole genome shotgun (WGS) entry which is preliminary data.</text>
</comment>
<dbReference type="Gene3D" id="3.90.260.10">
    <property type="entry name" value="Transglutaminase-like"/>
    <property type="match status" value="1"/>
</dbReference>
<evidence type="ECO:0008006" key="12">
    <source>
        <dbReference type="Google" id="ProtNLM"/>
    </source>
</evidence>
<comment type="subcellular location">
    <subcellularLocation>
        <location evidence="1">Nucleus</location>
    </subcellularLocation>
</comment>
<keyword evidence="5" id="KW-0539">Nucleus</keyword>